<keyword evidence="2" id="KW-0489">Methyltransferase</keyword>
<dbReference type="Pfam" id="PF01170">
    <property type="entry name" value="UPF0020"/>
    <property type="match status" value="1"/>
</dbReference>
<dbReference type="Proteomes" id="UP001596233">
    <property type="component" value="Unassembled WGS sequence"/>
</dbReference>
<name>A0ABW1UZX0_9BACL</name>
<dbReference type="GO" id="GO:0032259">
    <property type="term" value="P:methylation"/>
    <property type="evidence" value="ECO:0007669"/>
    <property type="project" value="UniProtKB-KW"/>
</dbReference>
<dbReference type="PANTHER" id="PTHR14911">
    <property type="entry name" value="THUMP DOMAIN-CONTAINING"/>
    <property type="match status" value="1"/>
</dbReference>
<protein>
    <submittedName>
        <fullName evidence="2">TRM11 family SAM-dependent methyltransferase</fullName>
    </submittedName>
</protein>
<sequence length="311" mass="35547">MSLFIYTYGYRPEETELFHLETRAFFGEDTSQPFMISPIEIHPDRSPFMRERLEVLFEGDNLSDILEQAEHLDVMNQSFKVIYIKTNDLTATSKIDYHEQRDIERQLGMAIDGEADMRTPDLEFGIITLGGQWYFGHYKKSKAIWLDHMHKPKSYSIALSTRVARAVANIAVPDADDITVIDPCCGIGTVLVEALSMNVDIVGRDINHFVVRGTRENLKHFNMQTDVVCGDISEVDKHYNVAILDMPYNHFSHATVENQFYLLEHARRIADKVVIVSVGDIDPMLQQVGLTIVDRCTTRKGNFVRQIIVCT</sequence>
<dbReference type="EMBL" id="JBHSTE010000002">
    <property type="protein sequence ID" value="MFC6332022.1"/>
    <property type="molecule type" value="Genomic_DNA"/>
</dbReference>
<proteinExistence type="predicted"/>
<dbReference type="SUPFAM" id="SSF53335">
    <property type="entry name" value="S-adenosyl-L-methionine-dependent methyltransferases"/>
    <property type="match status" value="1"/>
</dbReference>
<dbReference type="InterPro" id="IPR029063">
    <property type="entry name" value="SAM-dependent_MTases_sf"/>
</dbReference>
<keyword evidence="2" id="KW-0808">Transferase</keyword>
<comment type="caution">
    <text evidence="2">The sequence shown here is derived from an EMBL/GenBank/DDBJ whole genome shotgun (WGS) entry which is preliminary data.</text>
</comment>
<dbReference type="CDD" id="cd02440">
    <property type="entry name" value="AdoMet_MTases"/>
    <property type="match status" value="1"/>
</dbReference>
<accession>A0ABW1UZX0</accession>
<dbReference type="GO" id="GO:0008168">
    <property type="term" value="F:methyltransferase activity"/>
    <property type="evidence" value="ECO:0007669"/>
    <property type="project" value="UniProtKB-KW"/>
</dbReference>
<feature type="domain" description="Ribosomal RNA large subunit methyltransferase K/L-like methyltransferase" evidence="1">
    <location>
        <begin position="158"/>
        <end position="250"/>
    </location>
</feature>
<keyword evidence="3" id="KW-1185">Reference proteome</keyword>
<evidence type="ECO:0000313" key="2">
    <source>
        <dbReference type="EMBL" id="MFC6332022.1"/>
    </source>
</evidence>
<gene>
    <name evidence="2" type="ORF">ACFP56_05255</name>
</gene>
<organism evidence="2 3">
    <name type="scientific">Paenibacillus septentrionalis</name>
    <dbReference type="NCBI Taxonomy" id="429342"/>
    <lineage>
        <taxon>Bacteria</taxon>
        <taxon>Bacillati</taxon>
        <taxon>Bacillota</taxon>
        <taxon>Bacilli</taxon>
        <taxon>Bacillales</taxon>
        <taxon>Paenibacillaceae</taxon>
        <taxon>Paenibacillus</taxon>
    </lineage>
</organism>
<evidence type="ECO:0000313" key="3">
    <source>
        <dbReference type="Proteomes" id="UP001596233"/>
    </source>
</evidence>
<dbReference type="Gene3D" id="3.40.50.150">
    <property type="entry name" value="Vaccinia Virus protein VP39"/>
    <property type="match status" value="1"/>
</dbReference>
<dbReference type="RefSeq" id="WP_379231942.1">
    <property type="nucleotide sequence ID" value="NZ_JBHSTE010000002.1"/>
</dbReference>
<dbReference type="InterPro" id="IPR000241">
    <property type="entry name" value="RlmKL-like_Mtase"/>
</dbReference>
<dbReference type="PANTHER" id="PTHR14911:SF13">
    <property type="entry name" value="TRNA (GUANINE(6)-N2)-METHYLTRANSFERASE THUMP3"/>
    <property type="match status" value="1"/>
</dbReference>
<reference evidence="3" key="1">
    <citation type="journal article" date="2019" name="Int. J. Syst. Evol. Microbiol.">
        <title>The Global Catalogue of Microorganisms (GCM) 10K type strain sequencing project: providing services to taxonomists for standard genome sequencing and annotation.</title>
        <authorList>
            <consortium name="The Broad Institute Genomics Platform"/>
            <consortium name="The Broad Institute Genome Sequencing Center for Infectious Disease"/>
            <person name="Wu L."/>
            <person name="Ma J."/>
        </authorList>
    </citation>
    <scope>NUCLEOTIDE SEQUENCE [LARGE SCALE GENOMIC DNA]</scope>
    <source>
        <strain evidence="3">PCU 280</strain>
    </source>
</reference>
<evidence type="ECO:0000259" key="1">
    <source>
        <dbReference type="Pfam" id="PF01170"/>
    </source>
</evidence>